<dbReference type="PANTHER" id="PTHR11733">
    <property type="entry name" value="ZINC METALLOPROTEASE FAMILY M13 NEPRILYSIN-RELATED"/>
    <property type="match status" value="1"/>
</dbReference>
<dbReference type="EC" id="3.4.24.-" evidence="11"/>
<comment type="similarity">
    <text evidence="2">Belongs to the peptidase M13 family.</text>
</comment>
<evidence type="ECO:0000256" key="2">
    <source>
        <dbReference type="ARBA" id="ARBA00007357"/>
    </source>
</evidence>
<dbReference type="InterPro" id="IPR000718">
    <property type="entry name" value="Peptidase_M13"/>
</dbReference>
<feature type="domain" description="Peptidase M13 N-terminal" evidence="10">
    <location>
        <begin position="28"/>
        <end position="404"/>
    </location>
</feature>
<evidence type="ECO:0000313" key="11">
    <source>
        <dbReference type="EMBL" id="MDV6300497.1"/>
    </source>
</evidence>
<dbReference type="AlphaFoldDB" id="A0AAE4QZY3"/>
<keyword evidence="3" id="KW-0645">Protease</keyword>
<dbReference type="PRINTS" id="PR00786">
    <property type="entry name" value="NEPRILYSIN"/>
</dbReference>
<dbReference type="GO" id="GO:0046872">
    <property type="term" value="F:metal ion binding"/>
    <property type="evidence" value="ECO:0007669"/>
    <property type="project" value="UniProtKB-KW"/>
</dbReference>
<gene>
    <name evidence="11" type="ORF">R3P82_15415</name>
</gene>
<dbReference type="GO" id="GO:0016485">
    <property type="term" value="P:protein processing"/>
    <property type="evidence" value="ECO:0007669"/>
    <property type="project" value="TreeGrafter"/>
</dbReference>
<dbReference type="PANTHER" id="PTHR11733:SF167">
    <property type="entry name" value="FI17812P1-RELATED"/>
    <property type="match status" value="1"/>
</dbReference>
<evidence type="ECO:0000256" key="6">
    <source>
        <dbReference type="ARBA" id="ARBA00022833"/>
    </source>
</evidence>
<dbReference type="InterPro" id="IPR042089">
    <property type="entry name" value="Peptidase_M13_dom_2"/>
</dbReference>
<evidence type="ECO:0000259" key="9">
    <source>
        <dbReference type="Pfam" id="PF01431"/>
    </source>
</evidence>
<keyword evidence="5 11" id="KW-0378">Hydrolase</keyword>
<accession>A0AAE4QZY3</accession>
<dbReference type="Gene3D" id="1.10.1380.10">
    <property type="entry name" value="Neutral endopeptidase , domain2"/>
    <property type="match status" value="1"/>
</dbReference>
<dbReference type="GO" id="GO:0004222">
    <property type="term" value="F:metalloendopeptidase activity"/>
    <property type="evidence" value="ECO:0007669"/>
    <property type="project" value="InterPro"/>
</dbReference>
<dbReference type="InterPro" id="IPR008753">
    <property type="entry name" value="Peptidase_M13_N"/>
</dbReference>
<evidence type="ECO:0000259" key="10">
    <source>
        <dbReference type="Pfam" id="PF05649"/>
    </source>
</evidence>
<dbReference type="InterPro" id="IPR024079">
    <property type="entry name" value="MetalloPept_cat_dom_sf"/>
</dbReference>
<keyword evidence="6" id="KW-0862">Zinc</keyword>
<evidence type="ECO:0000256" key="3">
    <source>
        <dbReference type="ARBA" id="ARBA00022670"/>
    </source>
</evidence>
<evidence type="ECO:0000256" key="1">
    <source>
        <dbReference type="ARBA" id="ARBA00001947"/>
    </source>
</evidence>
<dbReference type="Proteomes" id="UP001185873">
    <property type="component" value="Unassembled WGS sequence"/>
</dbReference>
<organism evidence="11 12">
    <name type="scientific">Dietzia maris</name>
    <dbReference type="NCBI Taxonomy" id="37915"/>
    <lineage>
        <taxon>Bacteria</taxon>
        <taxon>Bacillati</taxon>
        <taxon>Actinomycetota</taxon>
        <taxon>Actinomycetes</taxon>
        <taxon>Mycobacteriales</taxon>
        <taxon>Dietziaceae</taxon>
        <taxon>Dietzia</taxon>
    </lineage>
</organism>
<feature type="domain" description="Peptidase M13 C-terminal" evidence="9">
    <location>
        <begin position="456"/>
        <end position="679"/>
    </location>
</feature>
<proteinExistence type="inferred from homology"/>
<keyword evidence="4" id="KW-0479">Metal-binding</keyword>
<feature type="region of interest" description="Disordered" evidence="8">
    <location>
        <begin position="584"/>
        <end position="606"/>
    </location>
</feature>
<dbReference type="SUPFAM" id="SSF55486">
    <property type="entry name" value="Metalloproteases ('zincins'), catalytic domain"/>
    <property type="match status" value="1"/>
</dbReference>
<dbReference type="EMBL" id="JAWLKJ010000004">
    <property type="protein sequence ID" value="MDV6300497.1"/>
    <property type="molecule type" value="Genomic_DNA"/>
</dbReference>
<evidence type="ECO:0000313" key="12">
    <source>
        <dbReference type="Proteomes" id="UP001185873"/>
    </source>
</evidence>
<name>A0AAE4QZY3_9ACTN</name>
<comment type="caution">
    <text evidence="11">The sequence shown here is derived from an EMBL/GenBank/DDBJ whole genome shotgun (WGS) entry which is preliminary data.</text>
</comment>
<dbReference type="InterPro" id="IPR018497">
    <property type="entry name" value="Peptidase_M13_C"/>
</dbReference>
<protein>
    <submittedName>
        <fullName evidence="11">M13-type metalloendopeptidase</fullName>
        <ecNumber evidence="11">3.4.24.-</ecNumber>
    </submittedName>
</protein>
<dbReference type="GO" id="GO:0005886">
    <property type="term" value="C:plasma membrane"/>
    <property type="evidence" value="ECO:0007669"/>
    <property type="project" value="TreeGrafter"/>
</dbReference>
<reference evidence="11" key="1">
    <citation type="submission" date="2023-10" db="EMBL/GenBank/DDBJ databases">
        <title>Development of a sustainable strategy for remediation of hydrocarbon-contaminated territories based on the waste exchange concept.</title>
        <authorList>
            <person name="Krivoruchko A."/>
        </authorList>
    </citation>
    <scope>NUCLEOTIDE SEQUENCE</scope>
    <source>
        <strain evidence="11">IEGM 1175</strain>
    </source>
</reference>
<evidence type="ECO:0000256" key="8">
    <source>
        <dbReference type="SAM" id="MobiDB-lite"/>
    </source>
</evidence>
<dbReference type="RefSeq" id="WP_317470941.1">
    <property type="nucleotide sequence ID" value="NZ_JAWLKJ010000004.1"/>
</dbReference>
<dbReference type="Pfam" id="PF01431">
    <property type="entry name" value="Peptidase_M13"/>
    <property type="match status" value="1"/>
</dbReference>
<evidence type="ECO:0000256" key="5">
    <source>
        <dbReference type="ARBA" id="ARBA00022801"/>
    </source>
</evidence>
<keyword evidence="7" id="KW-0482">Metalloprotease</keyword>
<dbReference type="CDD" id="cd08662">
    <property type="entry name" value="M13"/>
    <property type="match status" value="1"/>
</dbReference>
<dbReference type="PROSITE" id="PS51885">
    <property type="entry name" value="NEPRILYSIN"/>
    <property type="match status" value="1"/>
</dbReference>
<dbReference type="Pfam" id="PF05649">
    <property type="entry name" value="Peptidase_M13_N"/>
    <property type="match status" value="1"/>
</dbReference>
<comment type="cofactor">
    <cofactor evidence="1">
        <name>Zn(2+)</name>
        <dbReference type="ChEBI" id="CHEBI:29105"/>
    </cofactor>
</comment>
<dbReference type="Gene3D" id="3.40.390.10">
    <property type="entry name" value="Collagenase (Catalytic Domain)"/>
    <property type="match status" value="1"/>
</dbReference>
<evidence type="ECO:0000256" key="4">
    <source>
        <dbReference type="ARBA" id="ARBA00022723"/>
    </source>
</evidence>
<evidence type="ECO:0000256" key="7">
    <source>
        <dbReference type="ARBA" id="ARBA00023049"/>
    </source>
</evidence>
<sequence>MTATEIPTTDAPRPSGLDLQYVDPDVRPQDDLYQHVNGTWIREHVIPADRPIDGAFLALRDLSEERVRDIITDAPVDSQIGAFYASFMDTDAVEAAGVAALAPDLAEIDGATDADSLALAMARLEKVGVGGLIGAYVNNDAKNSSEYILYLVQYGIGLPDESFYREDQYAEMREQYTDHIARMLDLAGLVDDVDGETGARRTAERIVALETRIAAAHWDVVARRDADKTYNPVTWDELPQQAPGFPWHEWARELGGTEETFGRLVAMQPDFLTAVADLWASEPLETWKQWLRWRTVSARAPFLTSDLVDENFRFYGTVMSGTEENKARWKRGVGAVEAALGEEVGKEYVARHFPPGHKARMVELVENLTEAYRYSISRLPWMTPATRERALAKLEAFVPKIGYPDKWRDYSALEVRADDLLGNVRRSAEFEHHYELGKLGGPVDRGEWHMTPQTVNAYYNPVMNEIVFPAAILQPPFFDADADDAANYGAIGAVIGHEIGHGFDDQGAKYDGDGNLVDWWTDDDREAFGTRVEALIAQYDGLTPDGLDATKDHVNGAFTVGENIGDLGGLTIALLAYRLAQGSKEQGSNEQGTDGEPAEGTEVGPEIDGMTGIQRLIISWAIVWRTKTRAEEAARRLAVDPHSPPEFRCNQVVRNLDDFHAAFDVTEGDGLWLAPEERVSIW</sequence>